<organism evidence="8 9">
    <name type="scientific">Longispora fulva</name>
    <dbReference type="NCBI Taxonomy" id="619741"/>
    <lineage>
        <taxon>Bacteria</taxon>
        <taxon>Bacillati</taxon>
        <taxon>Actinomycetota</taxon>
        <taxon>Actinomycetes</taxon>
        <taxon>Micromonosporales</taxon>
        <taxon>Micromonosporaceae</taxon>
        <taxon>Longispora</taxon>
    </lineage>
</organism>
<evidence type="ECO:0000256" key="3">
    <source>
        <dbReference type="ARBA" id="ARBA00023002"/>
    </source>
</evidence>
<reference evidence="8" key="1">
    <citation type="submission" date="2020-11" db="EMBL/GenBank/DDBJ databases">
        <title>Sequencing the genomes of 1000 actinobacteria strains.</title>
        <authorList>
            <person name="Klenk H.-P."/>
        </authorList>
    </citation>
    <scope>NUCLEOTIDE SEQUENCE</scope>
    <source>
        <strain evidence="8">DSM 45356</strain>
    </source>
</reference>
<protein>
    <submittedName>
        <fullName evidence="8">3-hydroxybutyryl-CoA dehydrogenase</fullName>
        <ecNumber evidence="8">1.1.1.157</ecNumber>
    </submittedName>
</protein>
<feature type="transmembrane region" description="Helical" evidence="5">
    <location>
        <begin position="6"/>
        <end position="28"/>
    </location>
</feature>
<dbReference type="GO" id="GO:0008691">
    <property type="term" value="F:3-hydroxybutyryl-CoA dehydrogenase activity"/>
    <property type="evidence" value="ECO:0007669"/>
    <property type="project" value="UniProtKB-EC"/>
</dbReference>
<keyword evidence="9" id="KW-1185">Reference proteome</keyword>
<dbReference type="RefSeq" id="WP_197006123.1">
    <property type="nucleotide sequence ID" value="NZ_BONS01000008.1"/>
</dbReference>
<proteinExistence type="inferred from homology"/>
<keyword evidence="5" id="KW-0472">Membrane</keyword>
<dbReference type="InterPro" id="IPR008927">
    <property type="entry name" value="6-PGluconate_DH-like_C_sf"/>
</dbReference>
<dbReference type="InterPro" id="IPR013328">
    <property type="entry name" value="6PGD_dom2"/>
</dbReference>
<dbReference type="GO" id="GO:0070403">
    <property type="term" value="F:NAD+ binding"/>
    <property type="evidence" value="ECO:0007669"/>
    <property type="project" value="InterPro"/>
</dbReference>
<dbReference type="EC" id="1.1.1.157" evidence="8"/>
<dbReference type="InterPro" id="IPR022694">
    <property type="entry name" value="3-OHacyl-CoA_DH"/>
</dbReference>
<evidence type="ECO:0000256" key="5">
    <source>
        <dbReference type="SAM" id="Phobius"/>
    </source>
</evidence>
<dbReference type="Proteomes" id="UP000622552">
    <property type="component" value="Unassembled WGS sequence"/>
</dbReference>
<comment type="similarity">
    <text evidence="2">Belongs to the 3-hydroxyacyl-CoA dehydrogenase family.</text>
</comment>
<dbReference type="AlphaFoldDB" id="A0A8J7KIF0"/>
<dbReference type="InterPro" id="IPR036291">
    <property type="entry name" value="NAD(P)-bd_dom_sf"/>
</dbReference>
<dbReference type="GO" id="GO:0006635">
    <property type="term" value="P:fatty acid beta-oxidation"/>
    <property type="evidence" value="ECO:0007669"/>
    <property type="project" value="TreeGrafter"/>
</dbReference>
<feature type="site" description="Important for catalytic activity" evidence="4">
    <location>
        <position position="138"/>
    </location>
</feature>
<dbReference type="Pfam" id="PF00725">
    <property type="entry name" value="3HCDH"/>
    <property type="match status" value="1"/>
</dbReference>
<evidence type="ECO:0000256" key="2">
    <source>
        <dbReference type="ARBA" id="ARBA00009463"/>
    </source>
</evidence>
<keyword evidence="3 8" id="KW-0560">Oxidoreductase</keyword>
<dbReference type="EMBL" id="JADOUF010000001">
    <property type="protein sequence ID" value="MBG6139470.1"/>
    <property type="molecule type" value="Genomic_DNA"/>
</dbReference>
<comment type="caution">
    <text evidence="8">The sequence shown here is derived from an EMBL/GenBank/DDBJ whole genome shotgun (WGS) entry which is preliminary data.</text>
</comment>
<dbReference type="PANTHER" id="PTHR48075:SF5">
    <property type="entry name" value="3-HYDROXYBUTYRYL-COA DEHYDROGENASE"/>
    <property type="match status" value="1"/>
</dbReference>
<accession>A0A8J7KIF0</accession>
<comment type="pathway">
    <text evidence="1">Lipid metabolism; butanoate metabolism.</text>
</comment>
<dbReference type="InterPro" id="IPR006176">
    <property type="entry name" value="3-OHacyl-CoA_DH_NAD-bd"/>
</dbReference>
<dbReference type="SUPFAM" id="SSF48179">
    <property type="entry name" value="6-phosphogluconate dehydrogenase C-terminal domain-like"/>
    <property type="match status" value="1"/>
</dbReference>
<gene>
    <name evidence="8" type="ORF">IW245_005664</name>
</gene>
<dbReference type="PIRSF" id="PIRSF000105">
    <property type="entry name" value="HCDH"/>
    <property type="match status" value="1"/>
</dbReference>
<dbReference type="Gene3D" id="3.40.50.720">
    <property type="entry name" value="NAD(P)-binding Rossmann-like Domain"/>
    <property type="match status" value="1"/>
</dbReference>
<feature type="domain" description="3-hydroxyacyl-CoA dehydrogenase NAD binding" evidence="7">
    <location>
        <begin position="6"/>
        <end position="181"/>
    </location>
</feature>
<feature type="domain" description="3-hydroxyacyl-CoA dehydrogenase C-terminal" evidence="6">
    <location>
        <begin position="184"/>
        <end position="279"/>
    </location>
</feature>
<dbReference type="PANTHER" id="PTHR48075">
    <property type="entry name" value="3-HYDROXYACYL-COA DEHYDROGENASE FAMILY PROTEIN"/>
    <property type="match status" value="1"/>
</dbReference>
<dbReference type="Pfam" id="PF02737">
    <property type="entry name" value="3HCDH_N"/>
    <property type="match status" value="1"/>
</dbReference>
<evidence type="ECO:0000256" key="4">
    <source>
        <dbReference type="PIRSR" id="PIRSR000105-1"/>
    </source>
</evidence>
<dbReference type="Gene3D" id="1.10.1040.10">
    <property type="entry name" value="N-(1-d-carboxylethyl)-l-norvaline Dehydrogenase, domain 2"/>
    <property type="match status" value="1"/>
</dbReference>
<dbReference type="InterPro" id="IPR006108">
    <property type="entry name" value="3HC_DH_C"/>
</dbReference>
<evidence type="ECO:0000259" key="7">
    <source>
        <dbReference type="Pfam" id="PF02737"/>
    </source>
</evidence>
<name>A0A8J7KIF0_9ACTN</name>
<evidence type="ECO:0000259" key="6">
    <source>
        <dbReference type="Pfam" id="PF00725"/>
    </source>
</evidence>
<keyword evidence="5" id="KW-1133">Transmembrane helix</keyword>
<evidence type="ECO:0000256" key="1">
    <source>
        <dbReference type="ARBA" id="ARBA00005086"/>
    </source>
</evidence>
<evidence type="ECO:0000313" key="8">
    <source>
        <dbReference type="EMBL" id="MBG6139470.1"/>
    </source>
</evidence>
<dbReference type="SUPFAM" id="SSF51735">
    <property type="entry name" value="NAD(P)-binding Rossmann-fold domains"/>
    <property type="match status" value="1"/>
</dbReference>
<sequence length="282" mass="29505">MLERFVVIGAGTMGAGIAYVAAGAGYVVSLVEPDPDRGPAAVAGLRDLWAKAVTRGKLSQLEADGAAGRLHLVRSLDEVAPDPSVIVEAVPERLELKRSVLAAAAALKPALLATNTSSIAISSLAEGLPDPSVLCGLHFFNPVFAMPLLEIVLADDTSADARERALIVADRLGKDPVVVRDMPGFATSRLGVMLGLEAIRMLEDGVASAADIDKAMKLGYKHPMGPLELTDVVGLDVRLDIARTLQAAYGDRFAPPQLLIDMVAAGKLGKKTGEGFHTWPAS</sequence>
<keyword evidence="5" id="KW-0812">Transmembrane</keyword>
<evidence type="ECO:0000313" key="9">
    <source>
        <dbReference type="Proteomes" id="UP000622552"/>
    </source>
</evidence>